<dbReference type="AlphaFoldDB" id="A0A937F6T3"/>
<dbReference type="GO" id="GO:0106408">
    <property type="term" value="F:diadenylate cyclase activity"/>
    <property type="evidence" value="ECO:0007669"/>
    <property type="project" value="UniProtKB-EC"/>
</dbReference>
<dbReference type="InterPro" id="IPR045585">
    <property type="entry name" value="CdaA_N"/>
</dbReference>
<evidence type="ECO:0000256" key="2">
    <source>
        <dbReference type="ARBA" id="ARBA00022475"/>
    </source>
</evidence>
<keyword evidence="6 10" id="KW-0547">Nucleotide-binding</keyword>
<comment type="similarity">
    <text evidence="10">Belongs to the adenylate cyclase family. DacA/CdaA subfamily.</text>
</comment>
<evidence type="ECO:0000256" key="7">
    <source>
        <dbReference type="ARBA" id="ARBA00022840"/>
    </source>
</evidence>
<feature type="domain" description="DAC" evidence="12">
    <location>
        <begin position="84"/>
        <end position="252"/>
    </location>
</feature>
<dbReference type="PIRSF" id="PIRSF004793">
    <property type="entry name" value="UCP004793"/>
    <property type="match status" value="1"/>
</dbReference>
<dbReference type="Proteomes" id="UP000659388">
    <property type="component" value="Unassembled WGS sequence"/>
</dbReference>
<gene>
    <name evidence="10" type="primary">dacA</name>
    <name evidence="13" type="ORF">JL102_02775</name>
</gene>
<comment type="catalytic activity">
    <reaction evidence="1 10">
        <text>2 ATP = 3',3'-c-di-AMP + 2 diphosphate</text>
        <dbReference type="Rhea" id="RHEA:35655"/>
        <dbReference type="ChEBI" id="CHEBI:30616"/>
        <dbReference type="ChEBI" id="CHEBI:33019"/>
        <dbReference type="ChEBI" id="CHEBI:71500"/>
        <dbReference type="EC" id="2.7.7.85"/>
    </reaction>
</comment>
<evidence type="ECO:0000259" key="12">
    <source>
        <dbReference type="PROSITE" id="PS51794"/>
    </source>
</evidence>
<dbReference type="InterPro" id="IPR014046">
    <property type="entry name" value="C-di-AMP_synthase"/>
</dbReference>
<dbReference type="PANTHER" id="PTHR34185">
    <property type="entry name" value="DIADENYLATE CYCLASE"/>
    <property type="match status" value="1"/>
</dbReference>
<evidence type="ECO:0000256" key="8">
    <source>
        <dbReference type="ARBA" id="ARBA00022989"/>
    </source>
</evidence>
<proteinExistence type="inferred from homology"/>
<keyword evidence="8 10" id="KW-1133">Transmembrane helix</keyword>
<sequence>MILLFSIGFLEVSWVDIFDIMLVSVLLYQVYKLMRGSVAVKIFLGVLSLYLLYLIVRALQMELLGLILGQFMGVGVLAAIILFQPEIRKFLLLVGKTTDFNKGDFWNNLFIWKKRAAKETYNITPIIEASKTLGGSNTGALIVISKDSELKFYAESGDIIDAQLSKRLLLSIFNKYSPLHDGAVIVFKGKIKAARCVLPVSESDSLPAQFGLRHRAALGMSEVTDTIVLIVSEETGQFSLARNGKLTHNLSPQELRKKVNDYLHSDEVKKAKEKEAKEEDAVEKEASKIKGEAKAGI</sequence>
<feature type="region of interest" description="Disordered" evidence="11">
    <location>
        <begin position="270"/>
        <end position="297"/>
    </location>
</feature>
<dbReference type="Pfam" id="PF19293">
    <property type="entry name" value="CdaA_N"/>
    <property type="match status" value="1"/>
</dbReference>
<evidence type="ECO:0000313" key="13">
    <source>
        <dbReference type="EMBL" id="MBL3655038.1"/>
    </source>
</evidence>
<dbReference type="RefSeq" id="WP_202242157.1">
    <property type="nucleotide sequence ID" value="NZ_JAESIY010000001.1"/>
</dbReference>
<organism evidence="13 14">
    <name type="scientific">Fulvivirga sediminis</name>
    <dbReference type="NCBI Taxonomy" id="2803949"/>
    <lineage>
        <taxon>Bacteria</taxon>
        <taxon>Pseudomonadati</taxon>
        <taxon>Bacteroidota</taxon>
        <taxon>Cytophagia</taxon>
        <taxon>Cytophagales</taxon>
        <taxon>Fulvivirgaceae</taxon>
        <taxon>Fulvivirga</taxon>
    </lineage>
</organism>
<evidence type="ECO:0000256" key="3">
    <source>
        <dbReference type="ARBA" id="ARBA00022679"/>
    </source>
</evidence>
<evidence type="ECO:0000256" key="6">
    <source>
        <dbReference type="ARBA" id="ARBA00022741"/>
    </source>
</evidence>
<dbReference type="InterPro" id="IPR036888">
    <property type="entry name" value="DNA_integrity_DisA_N_sf"/>
</dbReference>
<keyword evidence="7 10" id="KW-0067">ATP-binding</keyword>
<evidence type="ECO:0000256" key="1">
    <source>
        <dbReference type="ARBA" id="ARBA00000877"/>
    </source>
</evidence>
<evidence type="ECO:0000256" key="5">
    <source>
        <dbReference type="ARBA" id="ARBA00022695"/>
    </source>
</evidence>
<evidence type="ECO:0000256" key="9">
    <source>
        <dbReference type="ARBA" id="ARBA00023136"/>
    </source>
</evidence>
<dbReference type="GO" id="GO:0005524">
    <property type="term" value="F:ATP binding"/>
    <property type="evidence" value="ECO:0007669"/>
    <property type="project" value="UniProtKB-UniRule"/>
</dbReference>
<dbReference type="GO" id="GO:0004016">
    <property type="term" value="F:adenylate cyclase activity"/>
    <property type="evidence" value="ECO:0007669"/>
    <property type="project" value="UniProtKB-UniRule"/>
</dbReference>
<protein>
    <recommendedName>
        <fullName evidence="10">Diadenylate cyclase</fullName>
        <shortName evidence="10">DAC</shortName>
        <ecNumber evidence="10">2.7.7.85</ecNumber>
    </recommendedName>
    <alternativeName>
        <fullName evidence="10">Cyclic-di-AMP synthase</fullName>
        <shortName evidence="10">c-di-AMP synthase</shortName>
    </alternativeName>
</protein>
<keyword evidence="2 10" id="KW-1003">Cell membrane</keyword>
<comment type="function">
    <text evidence="10">Catalyzes the condensation of 2 ATP molecules into cyclic di-AMP (c-di-AMP), a second messenger used to regulate differing processes in different bacteria.</text>
</comment>
<keyword evidence="14" id="KW-1185">Reference proteome</keyword>
<evidence type="ECO:0000256" key="10">
    <source>
        <dbReference type="HAMAP-Rule" id="MF_01499"/>
    </source>
</evidence>
<dbReference type="EC" id="2.7.7.85" evidence="10"/>
<feature type="transmembrane region" description="Helical" evidence="10">
    <location>
        <begin position="62"/>
        <end position="83"/>
    </location>
</feature>
<keyword evidence="5 10" id="KW-0548">Nucleotidyltransferase</keyword>
<dbReference type="InterPro" id="IPR034701">
    <property type="entry name" value="CdaA"/>
</dbReference>
<dbReference type="EMBL" id="JAESIY010000001">
    <property type="protein sequence ID" value="MBL3655038.1"/>
    <property type="molecule type" value="Genomic_DNA"/>
</dbReference>
<dbReference type="Gene3D" id="3.40.1700.10">
    <property type="entry name" value="DNA integrity scanning protein, DisA, N-terminal domain"/>
    <property type="match status" value="1"/>
</dbReference>
<dbReference type="GO" id="GO:0006171">
    <property type="term" value="P:cAMP biosynthetic process"/>
    <property type="evidence" value="ECO:0007669"/>
    <property type="project" value="InterPro"/>
</dbReference>
<comment type="caution">
    <text evidence="13">The sequence shown here is derived from an EMBL/GenBank/DDBJ whole genome shotgun (WGS) entry which is preliminary data.</text>
</comment>
<dbReference type="InterPro" id="IPR003390">
    <property type="entry name" value="DNA_integrity_scan_DisA_N"/>
</dbReference>
<evidence type="ECO:0000313" key="14">
    <source>
        <dbReference type="Proteomes" id="UP000659388"/>
    </source>
</evidence>
<dbReference type="HAMAP" id="MF_01499">
    <property type="entry name" value="DacA"/>
    <property type="match status" value="1"/>
</dbReference>
<feature type="transmembrane region" description="Helical" evidence="10">
    <location>
        <begin position="38"/>
        <end position="56"/>
    </location>
</feature>
<dbReference type="InterPro" id="IPR050338">
    <property type="entry name" value="DisA"/>
</dbReference>
<dbReference type="PANTHER" id="PTHR34185:SF1">
    <property type="entry name" value="DIADENYLATE CYCLASE"/>
    <property type="match status" value="1"/>
</dbReference>
<accession>A0A937F6T3</accession>
<dbReference type="Pfam" id="PF02457">
    <property type="entry name" value="DAC"/>
    <property type="match status" value="1"/>
</dbReference>
<comment type="caution">
    <text evidence="10">Lacks conserved residue(s) required for the propagation of feature annotation.</text>
</comment>
<reference evidence="13" key="1">
    <citation type="submission" date="2021-01" db="EMBL/GenBank/DDBJ databases">
        <title>Fulvivirga kasyanovii gen. nov., sp nov., a novel member of the phylum Bacteroidetes isolated from seawater in a mussel farm.</title>
        <authorList>
            <person name="Zhao L.-H."/>
            <person name="Wang Z.-J."/>
        </authorList>
    </citation>
    <scope>NUCLEOTIDE SEQUENCE</scope>
    <source>
        <strain evidence="13">2943</strain>
    </source>
</reference>
<dbReference type="SUPFAM" id="SSF143597">
    <property type="entry name" value="YojJ-like"/>
    <property type="match status" value="1"/>
</dbReference>
<keyword evidence="9 10" id="KW-0472">Membrane</keyword>
<keyword evidence="4 10" id="KW-0812">Transmembrane</keyword>
<keyword evidence="3 10" id="KW-0808">Transferase</keyword>
<dbReference type="PROSITE" id="PS51794">
    <property type="entry name" value="DAC"/>
    <property type="match status" value="1"/>
</dbReference>
<evidence type="ECO:0000256" key="11">
    <source>
        <dbReference type="SAM" id="MobiDB-lite"/>
    </source>
</evidence>
<comment type="subunit">
    <text evidence="10">Probably a homodimer.</text>
</comment>
<feature type="transmembrane region" description="Helical" evidence="10">
    <location>
        <begin position="12"/>
        <end position="31"/>
    </location>
</feature>
<evidence type="ECO:0000256" key="4">
    <source>
        <dbReference type="ARBA" id="ARBA00022692"/>
    </source>
</evidence>
<dbReference type="NCBIfam" id="TIGR00159">
    <property type="entry name" value="diadenylate cyclase CdaA"/>
    <property type="match status" value="1"/>
</dbReference>
<name>A0A937F6T3_9BACT</name>